<name>A0A5C3PNE5_9APHY</name>
<evidence type="ECO:0000313" key="1">
    <source>
        <dbReference type="EMBL" id="TFK91066.1"/>
    </source>
</evidence>
<dbReference type="AlphaFoldDB" id="A0A5C3PNE5"/>
<reference evidence="1 2" key="1">
    <citation type="journal article" date="2019" name="Nat. Ecol. Evol.">
        <title>Megaphylogeny resolves global patterns of mushroom evolution.</title>
        <authorList>
            <person name="Varga T."/>
            <person name="Krizsan K."/>
            <person name="Foldi C."/>
            <person name="Dima B."/>
            <person name="Sanchez-Garcia M."/>
            <person name="Sanchez-Ramirez S."/>
            <person name="Szollosi G.J."/>
            <person name="Szarkandi J.G."/>
            <person name="Papp V."/>
            <person name="Albert L."/>
            <person name="Andreopoulos W."/>
            <person name="Angelini C."/>
            <person name="Antonin V."/>
            <person name="Barry K.W."/>
            <person name="Bougher N.L."/>
            <person name="Buchanan P."/>
            <person name="Buyck B."/>
            <person name="Bense V."/>
            <person name="Catcheside P."/>
            <person name="Chovatia M."/>
            <person name="Cooper J."/>
            <person name="Damon W."/>
            <person name="Desjardin D."/>
            <person name="Finy P."/>
            <person name="Geml J."/>
            <person name="Haridas S."/>
            <person name="Hughes K."/>
            <person name="Justo A."/>
            <person name="Karasinski D."/>
            <person name="Kautmanova I."/>
            <person name="Kiss B."/>
            <person name="Kocsube S."/>
            <person name="Kotiranta H."/>
            <person name="LaButti K.M."/>
            <person name="Lechner B.E."/>
            <person name="Liimatainen K."/>
            <person name="Lipzen A."/>
            <person name="Lukacs Z."/>
            <person name="Mihaltcheva S."/>
            <person name="Morgado L.N."/>
            <person name="Niskanen T."/>
            <person name="Noordeloos M.E."/>
            <person name="Ohm R.A."/>
            <person name="Ortiz-Santana B."/>
            <person name="Ovrebo C."/>
            <person name="Racz N."/>
            <person name="Riley R."/>
            <person name="Savchenko A."/>
            <person name="Shiryaev A."/>
            <person name="Soop K."/>
            <person name="Spirin V."/>
            <person name="Szebenyi C."/>
            <person name="Tomsovsky M."/>
            <person name="Tulloss R.E."/>
            <person name="Uehling J."/>
            <person name="Grigoriev I.V."/>
            <person name="Vagvolgyi C."/>
            <person name="Papp T."/>
            <person name="Martin F.M."/>
            <person name="Miettinen O."/>
            <person name="Hibbett D.S."/>
            <person name="Nagy L.G."/>
        </authorList>
    </citation>
    <scope>NUCLEOTIDE SEQUENCE [LARGE SCALE GENOMIC DNA]</scope>
    <source>
        <strain evidence="1 2">HHB13444</strain>
    </source>
</reference>
<gene>
    <name evidence="1" type="ORF">K466DRAFT_344934</name>
</gene>
<keyword evidence="2" id="KW-1185">Reference proteome</keyword>
<dbReference type="EMBL" id="ML211029">
    <property type="protein sequence ID" value="TFK91066.1"/>
    <property type="molecule type" value="Genomic_DNA"/>
</dbReference>
<protein>
    <submittedName>
        <fullName evidence="1">Uncharacterized protein</fullName>
    </submittedName>
</protein>
<accession>A0A5C3PNE5</accession>
<dbReference type="Proteomes" id="UP000308197">
    <property type="component" value="Unassembled WGS sequence"/>
</dbReference>
<sequence length="219" mass="23890">MSVVLHPRHRQRYAGGTADIIQSSARNMSLANKVTSPVVLNNSTGQVAAPSRSPGLAKTTPPCLNHRKIQPRSRHRLYAAPSKSFAARCFPAETELAARGEHGHLKLCFACCLPAEQVLDPSRPRRPSVGNLPPVRVSRELTDNPTYGRWTCRFSGANAGASAILARMRDLPGLQVSSAARHRHRHSTGREVLRHMLGTEITALPSSQEDHGARLRPVV</sequence>
<organism evidence="1 2">
    <name type="scientific">Polyporus arcularius HHB13444</name>
    <dbReference type="NCBI Taxonomy" id="1314778"/>
    <lineage>
        <taxon>Eukaryota</taxon>
        <taxon>Fungi</taxon>
        <taxon>Dikarya</taxon>
        <taxon>Basidiomycota</taxon>
        <taxon>Agaricomycotina</taxon>
        <taxon>Agaricomycetes</taxon>
        <taxon>Polyporales</taxon>
        <taxon>Polyporaceae</taxon>
        <taxon>Polyporus</taxon>
    </lineage>
</organism>
<dbReference type="InParanoid" id="A0A5C3PNE5"/>
<proteinExistence type="predicted"/>
<evidence type="ECO:0000313" key="2">
    <source>
        <dbReference type="Proteomes" id="UP000308197"/>
    </source>
</evidence>